<evidence type="ECO:0000256" key="1">
    <source>
        <dbReference type="SAM" id="Coils"/>
    </source>
</evidence>
<organism evidence="3">
    <name type="scientific">hydrothermal vent metagenome</name>
    <dbReference type="NCBI Taxonomy" id="652676"/>
    <lineage>
        <taxon>unclassified sequences</taxon>
        <taxon>metagenomes</taxon>
        <taxon>ecological metagenomes</taxon>
    </lineage>
</organism>
<evidence type="ECO:0000259" key="2">
    <source>
        <dbReference type="Pfam" id="PF02036"/>
    </source>
</evidence>
<gene>
    <name evidence="3" type="ORF">MNBD_GAMMA24-1131</name>
</gene>
<dbReference type="PANTHER" id="PTHR38693:SF1">
    <property type="entry name" value="UBIQUINONE BIOSYNTHESIS ACCESSORY FACTOR UBIJ"/>
    <property type="match status" value="1"/>
</dbReference>
<keyword evidence="1" id="KW-0175">Coiled coil</keyword>
<dbReference type="InterPro" id="IPR036527">
    <property type="entry name" value="SCP2_sterol-bd_dom_sf"/>
</dbReference>
<dbReference type="SUPFAM" id="SSF55718">
    <property type="entry name" value="SCP-like"/>
    <property type="match status" value="1"/>
</dbReference>
<evidence type="ECO:0000313" key="3">
    <source>
        <dbReference type="EMBL" id="VAX13280.1"/>
    </source>
</evidence>
<dbReference type="HAMAP" id="MF_02215">
    <property type="entry name" value="UbiJ"/>
    <property type="match status" value="1"/>
</dbReference>
<sequence>MSLRAEVFVSLIGAMETAINAYLALDPQVQEKLAQLQGRVIAIELESAPATPLLTLYMLPGKNGIELLTQYTGKADTTLSGTPVALAKMSLASKFETVNLDCPDASEVLFSGDVVIRGDVELGQHFRHILDEMDIDWEEHLSHLTGDIIAHKTGKIVREVGQWWQQAFNTLAGDATEFMQQESELLPETAELSQFMHEVDTLRSDLDRLEARVRRLSQQTARHVQK</sequence>
<feature type="coiled-coil region" evidence="1">
    <location>
        <begin position="192"/>
        <end position="226"/>
    </location>
</feature>
<dbReference type="AlphaFoldDB" id="A0A3B1BRJ3"/>
<dbReference type="GO" id="GO:0006744">
    <property type="term" value="P:ubiquinone biosynthetic process"/>
    <property type="evidence" value="ECO:0007669"/>
    <property type="project" value="InterPro"/>
</dbReference>
<keyword evidence="3" id="KW-0830">Ubiquinone</keyword>
<feature type="domain" description="SCP2" evidence="2">
    <location>
        <begin position="19"/>
        <end position="131"/>
    </location>
</feature>
<dbReference type="Pfam" id="PF02036">
    <property type="entry name" value="SCP2"/>
    <property type="match status" value="1"/>
</dbReference>
<dbReference type="EMBL" id="UOFZ01000107">
    <property type="protein sequence ID" value="VAX13280.1"/>
    <property type="molecule type" value="Genomic_DNA"/>
</dbReference>
<dbReference type="InterPro" id="IPR038989">
    <property type="entry name" value="UbiJ"/>
</dbReference>
<protein>
    <submittedName>
        <fullName evidence="3">Protein YigP (COG3165) clustered with ubiquinone biosynthetic genes</fullName>
    </submittedName>
</protein>
<accession>A0A3B1BRJ3</accession>
<dbReference type="PANTHER" id="PTHR38693">
    <property type="entry name" value="UBIQUINONE BIOSYNTHESIS PROTEIN UBIJ"/>
    <property type="match status" value="1"/>
</dbReference>
<dbReference type="InterPro" id="IPR003033">
    <property type="entry name" value="SCP2_sterol-bd_dom"/>
</dbReference>
<name>A0A3B1BRJ3_9ZZZZ</name>
<proteinExistence type="inferred from homology"/>
<reference evidence="3" key="1">
    <citation type="submission" date="2018-06" db="EMBL/GenBank/DDBJ databases">
        <authorList>
            <person name="Zhirakovskaya E."/>
        </authorList>
    </citation>
    <scope>NUCLEOTIDE SEQUENCE</scope>
</reference>